<dbReference type="GO" id="GO:0005829">
    <property type="term" value="C:cytosol"/>
    <property type="evidence" value="ECO:0007669"/>
    <property type="project" value="TreeGrafter"/>
</dbReference>
<dbReference type="GO" id="GO:0019632">
    <property type="term" value="P:shikimate metabolic process"/>
    <property type="evidence" value="ECO:0007669"/>
    <property type="project" value="InterPro"/>
</dbReference>
<comment type="catalytic activity">
    <reaction evidence="7 8">
        <text>shikimate + NADP(+) = 3-dehydroshikimate + NADPH + H(+)</text>
        <dbReference type="Rhea" id="RHEA:17737"/>
        <dbReference type="ChEBI" id="CHEBI:15378"/>
        <dbReference type="ChEBI" id="CHEBI:16630"/>
        <dbReference type="ChEBI" id="CHEBI:36208"/>
        <dbReference type="ChEBI" id="CHEBI:57783"/>
        <dbReference type="ChEBI" id="CHEBI:58349"/>
        <dbReference type="EC" id="1.1.1.25"/>
    </reaction>
</comment>
<gene>
    <name evidence="8" type="primary">aroE</name>
    <name evidence="12" type="ORF">FJU11_11970</name>
</gene>
<dbReference type="Pfam" id="PF01488">
    <property type="entry name" value="Shikimate_DH"/>
    <property type="match status" value="1"/>
</dbReference>
<dbReference type="EC" id="1.1.1.25" evidence="2 8"/>
<keyword evidence="13" id="KW-1185">Reference proteome</keyword>
<evidence type="ECO:0000256" key="2">
    <source>
        <dbReference type="ARBA" id="ARBA00012962"/>
    </source>
</evidence>
<evidence type="ECO:0000313" key="12">
    <source>
        <dbReference type="EMBL" id="TPW27263.1"/>
    </source>
</evidence>
<evidence type="ECO:0000256" key="8">
    <source>
        <dbReference type="HAMAP-Rule" id="MF_00222"/>
    </source>
</evidence>
<dbReference type="InterPro" id="IPR046346">
    <property type="entry name" value="Aminoacid_DH-like_N_sf"/>
</dbReference>
<evidence type="ECO:0000259" key="9">
    <source>
        <dbReference type="Pfam" id="PF01488"/>
    </source>
</evidence>
<dbReference type="Proteomes" id="UP000320314">
    <property type="component" value="Unassembled WGS sequence"/>
</dbReference>
<feature type="active site" description="Proton acceptor" evidence="8">
    <location>
        <position position="71"/>
    </location>
</feature>
<dbReference type="SUPFAM" id="SSF53223">
    <property type="entry name" value="Aminoacid dehydrogenase-like, N-terminal domain"/>
    <property type="match status" value="1"/>
</dbReference>
<dbReference type="InterPro" id="IPR036291">
    <property type="entry name" value="NAD(P)-bd_dom_sf"/>
</dbReference>
<dbReference type="NCBIfam" id="TIGR00507">
    <property type="entry name" value="aroE"/>
    <property type="match status" value="1"/>
</dbReference>
<dbReference type="GO" id="GO:0008652">
    <property type="term" value="P:amino acid biosynthetic process"/>
    <property type="evidence" value="ECO:0007669"/>
    <property type="project" value="UniProtKB-KW"/>
</dbReference>
<dbReference type="InterPro" id="IPR013708">
    <property type="entry name" value="Shikimate_DH-bd_N"/>
</dbReference>
<dbReference type="GO" id="GO:0004764">
    <property type="term" value="F:shikimate 3-dehydrogenase (NADP+) activity"/>
    <property type="evidence" value="ECO:0007669"/>
    <property type="project" value="UniProtKB-UniRule"/>
</dbReference>
<feature type="binding site" evidence="8">
    <location>
        <begin position="133"/>
        <end position="137"/>
    </location>
    <ligand>
        <name>NADP(+)</name>
        <dbReference type="ChEBI" id="CHEBI:58349"/>
    </ligand>
</feature>
<dbReference type="GO" id="GO:0009423">
    <property type="term" value="P:chorismate biosynthetic process"/>
    <property type="evidence" value="ECO:0007669"/>
    <property type="project" value="UniProtKB-UniRule"/>
</dbReference>
<dbReference type="NCBIfam" id="NF001312">
    <property type="entry name" value="PRK00258.1-4"/>
    <property type="match status" value="1"/>
</dbReference>
<protein>
    <recommendedName>
        <fullName evidence="2 8">Shikimate dehydrogenase (NADP(+))</fullName>
        <shortName evidence="8">SDH</shortName>
        <ecNumber evidence="2 8">1.1.1.25</ecNumber>
    </recommendedName>
</protein>
<comment type="similarity">
    <text evidence="8">Belongs to the shikimate dehydrogenase family.</text>
</comment>
<comment type="caution">
    <text evidence="12">The sequence shown here is derived from an EMBL/GenBank/DDBJ whole genome shotgun (WGS) entry which is preliminary data.</text>
</comment>
<feature type="binding site" evidence="8">
    <location>
        <position position="246"/>
    </location>
    <ligand>
        <name>NADP(+)</name>
        <dbReference type="ChEBI" id="CHEBI:58349"/>
    </ligand>
</feature>
<feature type="domain" description="Shikimate dehydrogenase substrate binding N-terminal" evidence="10">
    <location>
        <begin position="10"/>
        <end position="94"/>
    </location>
</feature>
<feature type="domain" description="Quinate/shikimate 5-dehydrogenase/glutamyl-tRNA reductase" evidence="9">
    <location>
        <begin position="128"/>
        <end position="197"/>
    </location>
</feature>
<feature type="binding site" evidence="8">
    <location>
        <position position="107"/>
    </location>
    <ligand>
        <name>shikimate</name>
        <dbReference type="ChEBI" id="CHEBI:36208"/>
    </ligand>
</feature>
<dbReference type="Pfam" id="PF18317">
    <property type="entry name" value="SDH_C"/>
    <property type="match status" value="1"/>
</dbReference>
<keyword evidence="6 8" id="KW-0057">Aromatic amino acid biosynthesis</keyword>
<dbReference type="GO" id="GO:0009073">
    <property type="term" value="P:aromatic amino acid family biosynthetic process"/>
    <property type="evidence" value="ECO:0007669"/>
    <property type="project" value="UniProtKB-KW"/>
</dbReference>
<feature type="domain" description="SDH C-terminal" evidence="11">
    <location>
        <begin position="246"/>
        <end position="268"/>
    </location>
</feature>
<dbReference type="InterPro" id="IPR011342">
    <property type="entry name" value="Shikimate_DH"/>
</dbReference>
<evidence type="ECO:0000256" key="5">
    <source>
        <dbReference type="ARBA" id="ARBA00023002"/>
    </source>
</evidence>
<keyword evidence="3 8" id="KW-0028">Amino-acid biosynthesis</keyword>
<evidence type="ECO:0000256" key="1">
    <source>
        <dbReference type="ARBA" id="ARBA00004871"/>
    </source>
</evidence>
<evidence type="ECO:0000259" key="11">
    <source>
        <dbReference type="Pfam" id="PF18317"/>
    </source>
</evidence>
<evidence type="ECO:0000313" key="13">
    <source>
        <dbReference type="Proteomes" id="UP000320314"/>
    </source>
</evidence>
<accession>A0A506TYT7</accession>
<keyword evidence="4 8" id="KW-0521">NADP</keyword>
<dbReference type="SUPFAM" id="SSF51735">
    <property type="entry name" value="NAD(P)-binding Rossmann-fold domains"/>
    <property type="match status" value="1"/>
</dbReference>
<dbReference type="Gene3D" id="3.40.50.720">
    <property type="entry name" value="NAD(P)-binding Rossmann-like Domain"/>
    <property type="match status" value="1"/>
</dbReference>
<dbReference type="RefSeq" id="WP_141167297.1">
    <property type="nucleotide sequence ID" value="NZ_VHLH01000022.1"/>
</dbReference>
<feature type="binding site" evidence="8">
    <location>
        <begin position="157"/>
        <end position="162"/>
    </location>
    <ligand>
        <name>NADP(+)</name>
        <dbReference type="ChEBI" id="CHEBI:58349"/>
    </ligand>
</feature>
<comment type="pathway">
    <text evidence="1 8">Metabolic intermediate biosynthesis; chorismate biosynthesis; chorismate from D-erythrose 4-phosphate and phosphoenolpyruvate: step 4/7.</text>
</comment>
<dbReference type="InterPro" id="IPR006151">
    <property type="entry name" value="Shikm_DH/Glu-tRNA_Rdtase"/>
</dbReference>
<feature type="binding site" evidence="8">
    <location>
        <position position="83"/>
    </location>
    <ligand>
        <name>NADP(+)</name>
        <dbReference type="ChEBI" id="CHEBI:58349"/>
    </ligand>
</feature>
<evidence type="ECO:0000256" key="4">
    <source>
        <dbReference type="ARBA" id="ARBA00022857"/>
    </source>
</evidence>
<dbReference type="HAMAP" id="MF_00222">
    <property type="entry name" value="Shikimate_DH_AroE"/>
    <property type="match status" value="1"/>
</dbReference>
<dbReference type="Gene3D" id="3.40.50.10860">
    <property type="entry name" value="Leucine Dehydrogenase, chain A, domain 1"/>
    <property type="match status" value="1"/>
</dbReference>
<sequence>MDERPRKAFVLGHPIAHSRSPTIHRHWLHTYAIDGGYEPIDMPEPDLAAFIETLRNPGSQWLGGNVTIPHKEAVAALVDEPDDLVRALGAANTIWRRNGRLHATNTDVHGFLANLDKRRADWCRPERPAVVLGAGGAARAVLRGLLDRGYRDIRLVNRTVARAEALAERFGAAHVTPFALSELGSSMHEAALFVNASSLGLGGSPVPSLDFATLALDAIVTDIVYTPLETPILAMAKRAGLVTVDGLGMLLHQAVPAFEKWFGRRPEVTPELRETVLSDIGGQA</sequence>
<feature type="binding site" evidence="8">
    <location>
        <begin position="18"/>
        <end position="20"/>
    </location>
    <ligand>
        <name>shikimate</name>
        <dbReference type="ChEBI" id="CHEBI:36208"/>
    </ligand>
</feature>
<evidence type="ECO:0000259" key="10">
    <source>
        <dbReference type="Pfam" id="PF08501"/>
    </source>
</evidence>
<proteinExistence type="inferred from homology"/>
<reference evidence="12 13" key="1">
    <citation type="submission" date="2019-06" db="EMBL/GenBank/DDBJ databases">
        <authorList>
            <person name="Li M."/>
        </authorList>
    </citation>
    <scope>NUCLEOTIDE SEQUENCE [LARGE SCALE GENOMIC DNA]</scope>
    <source>
        <strain evidence="12 13">BGMRC6574</strain>
    </source>
</reference>
<dbReference type="OrthoDB" id="9792692at2"/>
<dbReference type="EMBL" id="VHLH01000022">
    <property type="protein sequence ID" value="TPW27263.1"/>
    <property type="molecule type" value="Genomic_DNA"/>
</dbReference>
<dbReference type="CDD" id="cd01065">
    <property type="entry name" value="NAD_bind_Shikimate_DH"/>
    <property type="match status" value="1"/>
</dbReference>
<dbReference type="Pfam" id="PF08501">
    <property type="entry name" value="Shikimate_dh_N"/>
    <property type="match status" value="1"/>
</dbReference>
<feature type="binding site" evidence="8">
    <location>
        <position position="225"/>
    </location>
    <ligand>
        <name>shikimate</name>
        <dbReference type="ChEBI" id="CHEBI:36208"/>
    </ligand>
</feature>
<feature type="binding site" evidence="8">
    <location>
        <position position="253"/>
    </location>
    <ligand>
        <name>shikimate</name>
        <dbReference type="ChEBI" id="CHEBI:36208"/>
    </ligand>
</feature>
<dbReference type="AlphaFoldDB" id="A0A506TYT7"/>
<comment type="subunit">
    <text evidence="8">Homodimer.</text>
</comment>
<evidence type="ECO:0000256" key="3">
    <source>
        <dbReference type="ARBA" id="ARBA00022605"/>
    </source>
</evidence>
<feature type="binding site" evidence="8">
    <location>
        <position position="92"/>
    </location>
    <ligand>
        <name>shikimate</name>
        <dbReference type="ChEBI" id="CHEBI:36208"/>
    </ligand>
</feature>
<feature type="binding site" evidence="8">
    <location>
        <position position="67"/>
    </location>
    <ligand>
        <name>shikimate</name>
        <dbReference type="ChEBI" id="CHEBI:36208"/>
    </ligand>
</feature>
<comment type="function">
    <text evidence="8">Involved in the biosynthesis of the chorismate, which leads to the biosynthesis of aromatic amino acids. Catalyzes the reversible NADPH linked reduction of 3-dehydroshikimate (DHSA) to yield shikimate (SA).</text>
</comment>
<keyword evidence="5 8" id="KW-0560">Oxidoreductase</keyword>
<dbReference type="PANTHER" id="PTHR21089:SF1">
    <property type="entry name" value="BIFUNCTIONAL 3-DEHYDROQUINATE DEHYDRATASE_SHIKIMATE DEHYDROGENASE, CHLOROPLASTIC"/>
    <property type="match status" value="1"/>
</dbReference>
<organism evidence="12 13">
    <name type="scientific">Pararhizobium mangrovi</name>
    <dbReference type="NCBI Taxonomy" id="2590452"/>
    <lineage>
        <taxon>Bacteria</taxon>
        <taxon>Pseudomonadati</taxon>
        <taxon>Pseudomonadota</taxon>
        <taxon>Alphaproteobacteria</taxon>
        <taxon>Hyphomicrobiales</taxon>
        <taxon>Rhizobiaceae</taxon>
        <taxon>Rhizobium/Agrobacterium group</taxon>
        <taxon>Pararhizobium</taxon>
    </lineage>
</organism>
<dbReference type="UniPathway" id="UPA00053">
    <property type="reaction ID" value="UER00087"/>
</dbReference>
<dbReference type="InterPro" id="IPR041121">
    <property type="entry name" value="SDH_C"/>
</dbReference>
<evidence type="ECO:0000256" key="7">
    <source>
        <dbReference type="ARBA" id="ARBA00049442"/>
    </source>
</evidence>
<dbReference type="GO" id="GO:0050661">
    <property type="term" value="F:NADP binding"/>
    <property type="evidence" value="ECO:0007669"/>
    <property type="project" value="InterPro"/>
</dbReference>
<dbReference type="InterPro" id="IPR022893">
    <property type="entry name" value="Shikimate_DH_fam"/>
</dbReference>
<name>A0A506TYT7_9HYPH</name>
<dbReference type="PANTHER" id="PTHR21089">
    <property type="entry name" value="SHIKIMATE DEHYDROGENASE"/>
    <property type="match status" value="1"/>
</dbReference>
<evidence type="ECO:0000256" key="6">
    <source>
        <dbReference type="ARBA" id="ARBA00023141"/>
    </source>
</evidence>
<feature type="binding site" evidence="8">
    <location>
        <position position="223"/>
    </location>
    <ligand>
        <name>NADP(+)</name>
        <dbReference type="ChEBI" id="CHEBI:58349"/>
    </ligand>
</feature>